<sequence>MQQVFAHPVSLKDVQTHFCPGCQHGTIHRLVAEAMDHFGVQEKTIGVASVGCSVFLYGYFDIDVVEAPHGRAPAVATGVKRACPDKVVFTYQGDGDLAAIGTSEIIHAANRGEGMTVIFVNNTTYGMTGGQMAPTTLPSQKTSTSPYGRNVANDGYPIRMAELLAQLEGVAYSARVAVNTPKNVVQAGRVIKQAFETQIQGRGFSFVEVLSACPTNWGMDPLKANARIGEEMIPYFPLAIFKDTSAA</sequence>
<dbReference type="RefSeq" id="WP_092053449.1">
    <property type="nucleotide sequence ID" value="NZ_FOJJ01000001.1"/>
</dbReference>
<keyword evidence="1" id="KW-0560">Oxidoreductase</keyword>
<dbReference type="Pfam" id="PF02775">
    <property type="entry name" value="TPP_enzyme_C"/>
    <property type="match status" value="1"/>
</dbReference>
<protein>
    <submittedName>
        <fullName evidence="3">2-oxoglutarate oxidoreductase</fullName>
    </submittedName>
</protein>
<reference evidence="3 4" key="1">
    <citation type="submission" date="2019-07" db="EMBL/GenBank/DDBJ databases">
        <title>Insights of Desulfuromonas acetexigens electromicrobiology.</title>
        <authorList>
            <person name="Katuri K."/>
            <person name="Sapireddy V."/>
            <person name="Shaw D.R."/>
            <person name="Saikaly P."/>
        </authorList>
    </citation>
    <scope>NUCLEOTIDE SEQUENCE [LARGE SCALE GENOMIC DNA]</scope>
    <source>
        <strain evidence="3 4">2873</strain>
    </source>
</reference>
<dbReference type="PANTHER" id="PTHR48084:SF3">
    <property type="entry name" value="SUBUNIT OF PYRUVATE:FLAVODOXIN OXIDOREDUCTASE"/>
    <property type="match status" value="1"/>
</dbReference>
<dbReference type="GO" id="GO:0044281">
    <property type="term" value="P:small molecule metabolic process"/>
    <property type="evidence" value="ECO:0007669"/>
    <property type="project" value="UniProtKB-ARBA"/>
</dbReference>
<keyword evidence="4" id="KW-1185">Reference proteome</keyword>
<dbReference type="EMBL" id="VJVV01000001">
    <property type="protein sequence ID" value="TRO84151.1"/>
    <property type="molecule type" value="Genomic_DNA"/>
</dbReference>
<dbReference type="GO" id="GO:0030976">
    <property type="term" value="F:thiamine pyrophosphate binding"/>
    <property type="evidence" value="ECO:0007669"/>
    <property type="project" value="InterPro"/>
</dbReference>
<evidence type="ECO:0000256" key="1">
    <source>
        <dbReference type="ARBA" id="ARBA00023002"/>
    </source>
</evidence>
<dbReference type="SUPFAM" id="SSF52518">
    <property type="entry name" value="Thiamin diphosphate-binding fold (THDP-binding)"/>
    <property type="match status" value="1"/>
</dbReference>
<dbReference type="GO" id="GO:0045333">
    <property type="term" value="P:cellular respiration"/>
    <property type="evidence" value="ECO:0007669"/>
    <property type="project" value="UniProtKB-ARBA"/>
</dbReference>
<dbReference type="Gene3D" id="3.40.50.970">
    <property type="match status" value="1"/>
</dbReference>
<feature type="domain" description="Thiamine pyrophosphate enzyme TPP-binding" evidence="2">
    <location>
        <begin position="63"/>
        <end position="209"/>
    </location>
</feature>
<accession>A0A550JLR4</accession>
<comment type="caution">
    <text evidence="3">The sequence shown here is derived from an EMBL/GenBank/DDBJ whole genome shotgun (WGS) entry which is preliminary data.</text>
</comment>
<dbReference type="Proteomes" id="UP000317155">
    <property type="component" value="Unassembled WGS sequence"/>
</dbReference>
<dbReference type="PANTHER" id="PTHR48084">
    <property type="entry name" value="2-OXOGLUTARATE OXIDOREDUCTASE SUBUNIT KORB-RELATED"/>
    <property type="match status" value="1"/>
</dbReference>
<dbReference type="InterPro" id="IPR029061">
    <property type="entry name" value="THDP-binding"/>
</dbReference>
<evidence type="ECO:0000259" key="2">
    <source>
        <dbReference type="Pfam" id="PF02775"/>
    </source>
</evidence>
<dbReference type="OrthoDB" id="9775140at2"/>
<dbReference type="AlphaFoldDB" id="A0A550JLR4"/>
<dbReference type="GO" id="GO:0016625">
    <property type="term" value="F:oxidoreductase activity, acting on the aldehyde or oxo group of donors, iron-sulfur protein as acceptor"/>
    <property type="evidence" value="ECO:0007669"/>
    <property type="project" value="UniProtKB-ARBA"/>
</dbReference>
<dbReference type="CDD" id="cd03375">
    <property type="entry name" value="TPP_OGFOR"/>
    <property type="match status" value="1"/>
</dbReference>
<proteinExistence type="predicted"/>
<evidence type="ECO:0000313" key="4">
    <source>
        <dbReference type="Proteomes" id="UP000317155"/>
    </source>
</evidence>
<evidence type="ECO:0000313" key="3">
    <source>
        <dbReference type="EMBL" id="TRO84151.1"/>
    </source>
</evidence>
<organism evidence="3 4">
    <name type="scientific">Trichloromonas acetexigens</name>
    <dbReference type="NCBI Taxonomy" id="38815"/>
    <lineage>
        <taxon>Bacteria</taxon>
        <taxon>Pseudomonadati</taxon>
        <taxon>Thermodesulfobacteriota</taxon>
        <taxon>Desulfuromonadia</taxon>
        <taxon>Desulfuromonadales</taxon>
        <taxon>Trichloromonadaceae</taxon>
        <taxon>Trichloromonas</taxon>
    </lineage>
</organism>
<gene>
    <name evidence="3" type="ORF">FL622_02180</name>
</gene>
<dbReference type="InterPro" id="IPR011766">
    <property type="entry name" value="TPP_enzyme_TPP-bd"/>
</dbReference>
<dbReference type="InterPro" id="IPR051457">
    <property type="entry name" value="2-oxoacid:Fd_oxidoreductase"/>
</dbReference>
<name>A0A550JLR4_9BACT</name>